<evidence type="ECO:0000313" key="2">
    <source>
        <dbReference type="Proteomes" id="UP001056120"/>
    </source>
</evidence>
<gene>
    <name evidence="1" type="ORF">L1987_22676</name>
</gene>
<reference evidence="1 2" key="2">
    <citation type="journal article" date="2022" name="Mol. Ecol. Resour.">
        <title>The genomes of chicory, endive, great burdock and yacon provide insights into Asteraceae paleo-polyploidization history and plant inulin production.</title>
        <authorList>
            <person name="Fan W."/>
            <person name="Wang S."/>
            <person name="Wang H."/>
            <person name="Wang A."/>
            <person name="Jiang F."/>
            <person name="Liu H."/>
            <person name="Zhao H."/>
            <person name="Xu D."/>
            <person name="Zhang Y."/>
        </authorList>
    </citation>
    <scope>NUCLEOTIDE SEQUENCE [LARGE SCALE GENOMIC DNA]</scope>
    <source>
        <strain evidence="2">cv. Yunnan</strain>
        <tissue evidence="1">Leaves</tissue>
    </source>
</reference>
<organism evidence="1 2">
    <name type="scientific">Smallanthus sonchifolius</name>
    <dbReference type="NCBI Taxonomy" id="185202"/>
    <lineage>
        <taxon>Eukaryota</taxon>
        <taxon>Viridiplantae</taxon>
        <taxon>Streptophyta</taxon>
        <taxon>Embryophyta</taxon>
        <taxon>Tracheophyta</taxon>
        <taxon>Spermatophyta</taxon>
        <taxon>Magnoliopsida</taxon>
        <taxon>eudicotyledons</taxon>
        <taxon>Gunneridae</taxon>
        <taxon>Pentapetalae</taxon>
        <taxon>asterids</taxon>
        <taxon>campanulids</taxon>
        <taxon>Asterales</taxon>
        <taxon>Asteraceae</taxon>
        <taxon>Asteroideae</taxon>
        <taxon>Heliantheae alliance</taxon>
        <taxon>Millerieae</taxon>
        <taxon>Smallanthus</taxon>
    </lineage>
</organism>
<keyword evidence="2" id="KW-1185">Reference proteome</keyword>
<comment type="caution">
    <text evidence="1">The sequence shown here is derived from an EMBL/GenBank/DDBJ whole genome shotgun (WGS) entry which is preliminary data.</text>
</comment>
<reference evidence="2" key="1">
    <citation type="journal article" date="2022" name="Mol. Ecol. Resour.">
        <title>The genomes of chicory, endive, great burdock and yacon provide insights into Asteraceae palaeo-polyploidization history and plant inulin production.</title>
        <authorList>
            <person name="Fan W."/>
            <person name="Wang S."/>
            <person name="Wang H."/>
            <person name="Wang A."/>
            <person name="Jiang F."/>
            <person name="Liu H."/>
            <person name="Zhao H."/>
            <person name="Xu D."/>
            <person name="Zhang Y."/>
        </authorList>
    </citation>
    <scope>NUCLEOTIDE SEQUENCE [LARGE SCALE GENOMIC DNA]</scope>
    <source>
        <strain evidence="2">cv. Yunnan</strain>
    </source>
</reference>
<sequence length="101" mass="11520">MMLQFQITREDTDATFNSTACGSTATFIWFLPSISLLPPPVNYGEFHHQFPGLKDENSQRKILQYLGRSLISCRSSSLVFSINCYCEESIITSDKLSYPER</sequence>
<protein>
    <submittedName>
        <fullName evidence="1">Uncharacterized protein</fullName>
    </submittedName>
</protein>
<accession>A0ACB9IG30</accession>
<name>A0ACB9IG30_9ASTR</name>
<dbReference type="Proteomes" id="UP001056120">
    <property type="component" value="Linkage Group LG08"/>
</dbReference>
<evidence type="ECO:0000313" key="1">
    <source>
        <dbReference type="EMBL" id="KAI3806762.1"/>
    </source>
</evidence>
<dbReference type="EMBL" id="CM042025">
    <property type="protein sequence ID" value="KAI3806762.1"/>
    <property type="molecule type" value="Genomic_DNA"/>
</dbReference>
<proteinExistence type="predicted"/>